<dbReference type="InterPro" id="IPR023772">
    <property type="entry name" value="DNA-bd_HTH_TetR-type_CS"/>
</dbReference>
<evidence type="ECO:0000259" key="7">
    <source>
        <dbReference type="PROSITE" id="PS50977"/>
    </source>
</evidence>
<dbReference type="InterPro" id="IPR050109">
    <property type="entry name" value="HTH-type_TetR-like_transc_reg"/>
</dbReference>
<dbReference type="InterPro" id="IPR003012">
    <property type="entry name" value="Tet_transcr_reg_TetR"/>
</dbReference>
<dbReference type="Gene3D" id="1.10.10.60">
    <property type="entry name" value="Homeodomain-like"/>
    <property type="match status" value="1"/>
</dbReference>
<feature type="domain" description="HTH tetR-type" evidence="7">
    <location>
        <begin position="41"/>
        <end position="101"/>
    </location>
</feature>
<protein>
    <submittedName>
        <fullName evidence="8">TetR family transcriptional regulator</fullName>
    </submittedName>
</protein>
<keyword evidence="1" id="KW-0678">Repressor</keyword>
<dbReference type="AlphaFoldDB" id="A0A6L3VU81"/>
<dbReference type="EMBL" id="WBMR01000040">
    <property type="protein sequence ID" value="KAB2381039.1"/>
    <property type="molecule type" value="Genomic_DNA"/>
</dbReference>
<name>A0A6L3VU81_9ACTN</name>
<dbReference type="InterPro" id="IPR036271">
    <property type="entry name" value="Tet_transcr_reg_TetR-rel_C_sf"/>
</dbReference>
<dbReference type="InterPro" id="IPR004111">
    <property type="entry name" value="Repressor_TetR_C"/>
</dbReference>
<dbReference type="Gene3D" id="1.10.357.10">
    <property type="entry name" value="Tetracycline Repressor, domain 2"/>
    <property type="match status" value="1"/>
</dbReference>
<evidence type="ECO:0000256" key="2">
    <source>
        <dbReference type="ARBA" id="ARBA00023015"/>
    </source>
</evidence>
<dbReference type="GO" id="GO:0000976">
    <property type="term" value="F:transcription cis-regulatory region binding"/>
    <property type="evidence" value="ECO:0007669"/>
    <property type="project" value="TreeGrafter"/>
</dbReference>
<keyword evidence="2" id="KW-0805">Transcription regulation</keyword>
<dbReference type="Pfam" id="PF02909">
    <property type="entry name" value="TetR_C_1"/>
    <property type="match status" value="1"/>
</dbReference>
<proteinExistence type="predicted"/>
<evidence type="ECO:0000313" key="9">
    <source>
        <dbReference type="Proteomes" id="UP000483004"/>
    </source>
</evidence>
<accession>A0A6L3VU81</accession>
<dbReference type="SUPFAM" id="SSF48498">
    <property type="entry name" value="Tetracyclin repressor-like, C-terminal domain"/>
    <property type="match status" value="1"/>
</dbReference>
<dbReference type="Pfam" id="PF00440">
    <property type="entry name" value="TetR_N"/>
    <property type="match status" value="1"/>
</dbReference>
<feature type="DNA-binding region" description="H-T-H motif" evidence="5">
    <location>
        <begin position="64"/>
        <end position="83"/>
    </location>
</feature>
<dbReference type="Proteomes" id="UP000483004">
    <property type="component" value="Unassembled WGS sequence"/>
</dbReference>
<dbReference type="InterPro" id="IPR009057">
    <property type="entry name" value="Homeodomain-like_sf"/>
</dbReference>
<evidence type="ECO:0000256" key="1">
    <source>
        <dbReference type="ARBA" id="ARBA00022491"/>
    </source>
</evidence>
<dbReference type="PRINTS" id="PR00400">
    <property type="entry name" value="TETREPRESSOR"/>
</dbReference>
<reference evidence="8 9" key="1">
    <citation type="submission" date="2019-09" db="EMBL/GenBank/DDBJ databases">
        <title>Actinomadura physcomitrii sp. nov., a novel actinomycete isolated from moss [Physcomitrium sphaericum (Ludw) Fuernr].</title>
        <authorList>
            <person name="Liu C."/>
            <person name="Zhuang X."/>
        </authorList>
    </citation>
    <scope>NUCLEOTIDE SEQUENCE [LARGE SCALE GENOMIC DNA]</scope>
    <source>
        <strain evidence="8 9">CYP1-1B</strain>
    </source>
</reference>
<evidence type="ECO:0000256" key="4">
    <source>
        <dbReference type="ARBA" id="ARBA00023163"/>
    </source>
</evidence>
<dbReference type="GO" id="GO:0046677">
    <property type="term" value="P:response to antibiotic"/>
    <property type="evidence" value="ECO:0007669"/>
    <property type="project" value="InterPro"/>
</dbReference>
<dbReference type="OrthoDB" id="4540879at2"/>
<dbReference type="PROSITE" id="PS01081">
    <property type="entry name" value="HTH_TETR_1"/>
    <property type="match status" value="1"/>
</dbReference>
<dbReference type="SUPFAM" id="SSF46689">
    <property type="entry name" value="Homeodomain-like"/>
    <property type="match status" value="1"/>
</dbReference>
<comment type="caution">
    <text evidence="8">The sequence shown here is derived from an EMBL/GenBank/DDBJ whole genome shotgun (WGS) entry which is preliminary data.</text>
</comment>
<keyword evidence="4" id="KW-0804">Transcription</keyword>
<evidence type="ECO:0000256" key="5">
    <source>
        <dbReference type="PROSITE-ProRule" id="PRU00335"/>
    </source>
</evidence>
<evidence type="ECO:0000313" key="8">
    <source>
        <dbReference type="EMBL" id="KAB2381039.1"/>
    </source>
</evidence>
<organism evidence="8 9">
    <name type="scientific">Actinomadura montaniterrae</name>
    <dbReference type="NCBI Taxonomy" id="1803903"/>
    <lineage>
        <taxon>Bacteria</taxon>
        <taxon>Bacillati</taxon>
        <taxon>Actinomycetota</taxon>
        <taxon>Actinomycetes</taxon>
        <taxon>Streptosporangiales</taxon>
        <taxon>Thermomonosporaceae</taxon>
        <taxon>Actinomadura</taxon>
    </lineage>
</organism>
<evidence type="ECO:0000256" key="3">
    <source>
        <dbReference type="ARBA" id="ARBA00023125"/>
    </source>
</evidence>
<dbReference type="PROSITE" id="PS50977">
    <property type="entry name" value="HTH_TETR_2"/>
    <property type="match status" value="1"/>
</dbReference>
<dbReference type="InterPro" id="IPR001647">
    <property type="entry name" value="HTH_TetR"/>
</dbReference>
<gene>
    <name evidence="8" type="ORF">F9B16_16630</name>
</gene>
<dbReference type="GO" id="GO:0003700">
    <property type="term" value="F:DNA-binding transcription factor activity"/>
    <property type="evidence" value="ECO:0007669"/>
    <property type="project" value="TreeGrafter"/>
</dbReference>
<keyword evidence="3 5" id="KW-0238">DNA-binding</keyword>
<feature type="region of interest" description="Disordered" evidence="6">
    <location>
        <begin position="241"/>
        <end position="263"/>
    </location>
</feature>
<sequence>MTTSVCCRSIATSLTPLNLTALSMALTLLSCQPRSERTPMKLERDEIVRTAIRLLDEVGLDGLSLRRLARELHVQAPALYWHFASKQELLDQMVTVMAAEGYGPDAPAPGQPWDDWLAGRARALRDGYRAHRDAVRLAAGSRPTADRAPAVEGMLRALCDAGFTPGEALLNLLVVTDYVGGAVLEEQAGLGRDDDGLERLQGAPAADGLLGEAAAELQGPDDAFEYGLGLLIDGMRARLAARGTATGRRPSPSTGRPAPADPA</sequence>
<keyword evidence="9" id="KW-1185">Reference proteome</keyword>
<dbReference type="GO" id="GO:0045892">
    <property type="term" value="P:negative regulation of DNA-templated transcription"/>
    <property type="evidence" value="ECO:0007669"/>
    <property type="project" value="InterPro"/>
</dbReference>
<dbReference type="PANTHER" id="PTHR30055">
    <property type="entry name" value="HTH-TYPE TRANSCRIPTIONAL REGULATOR RUTR"/>
    <property type="match status" value="1"/>
</dbReference>
<evidence type="ECO:0000256" key="6">
    <source>
        <dbReference type="SAM" id="MobiDB-lite"/>
    </source>
</evidence>
<dbReference type="PRINTS" id="PR00455">
    <property type="entry name" value="HTHTETR"/>
</dbReference>
<dbReference type="PANTHER" id="PTHR30055:SF151">
    <property type="entry name" value="TRANSCRIPTIONAL REGULATORY PROTEIN"/>
    <property type="match status" value="1"/>
</dbReference>